<feature type="transmembrane region" description="Helical" evidence="14">
    <location>
        <begin position="183"/>
        <end position="202"/>
    </location>
</feature>
<keyword evidence="5" id="KW-0597">Phosphoprotein</keyword>
<feature type="transmembrane region" description="Helical" evidence="14">
    <location>
        <begin position="323"/>
        <end position="345"/>
    </location>
</feature>
<feature type="transmembrane region" description="Helical" evidence="14">
    <location>
        <begin position="141"/>
        <end position="162"/>
    </location>
</feature>
<organism evidence="17 18">
    <name type="scientific">Holdemanella biformis</name>
    <dbReference type="NCBI Taxonomy" id="1735"/>
    <lineage>
        <taxon>Bacteria</taxon>
        <taxon>Bacillati</taxon>
        <taxon>Bacillota</taxon>
        <taxon>Erysipelotrichia</taxon>
        <taxon>Erysipelotrichales</taxon>
        <taxon>Erysipelotrichaceae</taxon>
        <taxon>Holdemanella</taxon>
    </lineage>
</organism>
<dbReference type="GO" id="GO:0005524">
    <property type="term" value="F:ATP binding"/>
    <property type="evidence" value="ECO:0007669"/>
    <property type="project" value="UniProtKB-KW"/>
</dbReference>
<name>A0A395W530_9FIRM</name>
<dbReference type="PROSITE" id="PS50109">
    <property type="entry name" value="HIS_KIN"/>
    <property type="match status" value="1"/>
</dbReference>
<dbReference type="SUPFAM" id="SSF158472">
    <property type="entry name" value="HAMP domain-like"/>
    <property type="match status" value="1"/>
</dbReference>
<keyword evidence="7 14" id="KW-0812">Transmembrane</keyword>
<dbReference type="CDD" id="cd06225">
    <property type="entry name" value="HAMP"/>
    <property type="match status" value="1"/>
</dbReference>
<evidence type="ECO:0000256" key="11">
    <source>
        <dbReference type="ARBA" id="ARBA00022989"/>
    </source>
</evidence>
<dbReference type="InterPro" id="IPR050398">
    <property type="entry name" value="HssS/ArlS-like"/>
</dbReference>
<dbReference type="SMART" id="SM00304">
    <property type="entry name" value="HAMP"/>
    <property type="match status" value="1"/>
</dbReference>
<dbReference type="InterPro" id="IPR036890">
    <property type="entry name" value="HATPase_C_sf"/>
</dbReference>
<protein>
    <recommendedName>
        <fullName evidence="3">histidine kinase</fullName>
        <ecNumber evidence="3">2.7.13.3</ecNumber>
    </recommendedName>
</protein>
<feature type="domain" description="HAMP" evidence="16">
    <location>
        <begin position="346"/>
        <end position="398"/>
    </location>
</feature>
<proteinExistence type="predicted"/>
<evidence type="ECO:0000256" key="1">
    <source>
        <dbReference type="ARBA" id="ARBA00000085"/>
    </source>
</evidence>
<dbReference type="Gene3D" id="1.10.287.130">
    <property type="match status" value="1"/>
</dbReference>
<evidence type="ECO:0000256" key="3">
    <source>
        <dbReference type="ARBA" id="ARBA00012438"/>
    </source>
</evidence>
<keyword evidence="9" id="KW-0418">Kinase</keyword>
<evidence type="ECO:0000256" key="12">
    <source>
        <dbReference type="ARBA" id="ARBA00023012"/>
    </source>
</evidence>
<evidence type="ECO:0000256" key="14">
    <source>
        <dbReference type="SAM" id="Phobius"/>
    </source>
</evidence>
<evidence type="ECO:0000256" key="8">
    <source>
        <dbReference type="ARBA" id="ARBA00022741"/>
    </source>
</evidence>
<dbReference type="Pfam" id="PF00512">
    <property type="entry name" value="HisKA"/>
    <property type="match status" value="1"/>
</dbReference>
<keyword evidence="10" id="KW-0067">ATP-binding</keyword>
<keyword evidence="6" id="KW-0808">Transferase</keyword>
<evidence type="ECO:0000256" key="7">
    <source>
        <dbReference type="ARBA" id="ARBA00022692"/>
    </source>
</evidence>
<dbReference type="SUPFAM" id="SSF55874">
    <property type="entry name" value="ATPase domain of HSP90 chaperone/DNA topoisomerase II/histidine kinase"/>
    <property type="match status" value="1"/>
</dbReference>
<dbReference type="AlphaFoldDB" id="A0A395W530"/>
<keyword evidence="12" id="KW-0902">Two-component regulatory system</keyword>
<dbReference type="InterPro" id="IPR003661">
    <property type="entry name" value="HisK_dim/P_dom"/>
</dbReference>
<gene>
    <name evidence="17" type="ORF">DWW32_10655</name>
</gene>
<dbReference type="EC" id="2.7.13.3" evidence="3"/>
<evidence type="ECO:0000256" key="13">
    <source>
        <dbReference type="ARBA" id="ARBA00023136"/>
    </source>
</evidence>
<evidence type="ECO:0000256" key="9">
    <source>
        <dbReference type="ARBA" id="ARBA00022777"/>
    </source>
</evidence>
<dbReference type="Proteomes" id="UP000265489">
    <property type="component" value="Unassembled WGS sequence"/>
</dbReference>
<dbReference type="PANTHER" id="PTHR45528:SF1">
    <property type="entry name" value="SENSOR HISTIDINE KINASE CPXA"/>
    <property type="match status" value="1"/>
</dbReference>
<dbReference type="GO" id="GO:0005886">
    <property type="term" value="C:plasma membrane"/>
    <property type="evidence" value="ECO:0007669"/>
    <property type="project" value="UniProtKB-SubCell"/>
</dbReference>
<dbReference type="SUPFAM" id="SSF47384">
    <property type="entry name" value="Homodimeric domain of signal transducing histidine kinase"/>
    <property type="match status" value="1"/>
</dbReference>
<evidence type="ECO:0000256" key="6">
    <source>
        <dbReference type="ARBA" id="ARBA00022679"/>
    </source>
</evidence>
<evidence type="ECO:0000313" key="18">
    <source>
        <dbReference type="Proteomes" id="UP000265489"/>
    </source>
</evidence>
<dbReference type="CDD" id="cd00082">
    <property type="entry name" value="HisKA"/>
    <property type="match status" value="1"/>
</dbReference>
<keyword evidence="8" id="KW-0547">Nucleotide-binding</keyword>
<comment type="catalytic activity">
    <reaction evidence="1">
        <text>ATP + protein L-histidine = ADP + protein N-phospho-L-histidine.</text>
        <dbReference type="EC" id="2.7.13.3"/>
    </reaction>
</comment>
<keyword evidence="4" id="KW-1003">Cell membrane</keyword>
<comment type="subcellular location">
    <subcellularLocation>
        <location evidence="2">Cell membrane</location>
        <topology evidence="2">Multi-pass membrane protein</topology>
    </subcellularLocation>
</comment>
<keyword evidence="13 14" id="KW-0472">Membrane</keyword>
<evidence type="ECO:0000259" key="16">
    <source>
        <dbReference type="PROSITE" id="PS50885"/>
    </source>
</evidence>
<dbReference type="Gene3D" id="3.30.565.10">
    <property type="entry name" value="Histidine kinase-like ATPase, C-terminal domain"/>
    <property type="match status" value="1"/>
</dbReference>
<accession>A0A395W530</accession>
<evidence type="ECO:0000256" key="5">
    <source>
        <dbReference type="ARBA" id="ARBA00022553"/>
    </source>
</evidence>
<dbReference type="InterPro" id="IPR036097">
    <property type="entry name" value="HisK_dim/P_sf"/>
</dbReference>
<dbReference type="Gene3D" id="6.10.340.10">
    <property type="match status" value="1"/>
</dbReference>
<evidence type="ECO:0000259" key="15">
    <source>
        <dbReference type="PROSITE" id="PS50109"/>
    </source>
</evidence>
<sequence length="609" mass="71905">MNKKITRLYLSLLVFLLSFFVIYSQRFVVYDYLNTHFNYSDTLSKERIKEAKAYLDEQEQVDFMNHTQIRKDLNQLLNKGSYQVILYKTKSNKPDDKIIDSVLAFCGRAPLKNAQKYSVFIKSSNKTSCIEWYPSFTNYYASYRIFDCILSLIITILFYLLLKNLKPLQSKKNVFYSLSSRMMFSFLCATLLVLTSFSFLYLNRSVVFEFLMDTFYQSEDYSSYVKKLEKQLQNFDLTKENKKAINHILKENALNHAYVDLYDQDGIYFTDKSPLSSNNLLLLYSFDDLDVLEAPLYYDYPIHFKNQSIYLYITSFPMIPFQIPYIILSLLISFSFYLIILQSFIRKRIHSIQSLQEDVFTLAIGEWNHEIKVSDRDEIGRLAQDLNQMRIAFLQTMDNEQQARVANKELISSLSHDLRTPLTTLKGYLEIMNLKRDDIEFRDQYLQKCLAKVEEITYLSNKMFEYSLVFSTEYNSDLSNIPIQRVINTLVDHIQYLREMDLHILYEPLQTSLSMDANFAMIQRILNNVFSNIQKYCDPWKDIVIQTTIEVDQLKMSFTNSINHHLDKVESNGIGLKSVKKMIEIHHGTFYQDETNDLFTIILTFPIYQ</sequence>
<keyword evidence="11 14" id="KW-1133">Transmembrane helix</keyword>
<evidence type="ECO:0000256" key="10">
    <source>
        <dbReference type="ARBA" id="ARBA00022840"/>
    </source>
</evidence>
<dbReference type="SMART" id="SM00388">
    <property type="entry name" value="HisKA"/>
    <property type="match status" value="1"/>
</dbReference>
<evidence type="ECO:0000313" key="17">
    <source>
        <dbReference type="EMBL" id="RGU89650.1"/>
    </source>
</evidence>
<dbReference type="EMBL" id="QRYQ01000025">
    <property type="protein sequence ID" value="RGU89650.1"/>
    <property type="molecule type" value="Genomic_DNA"/>
</dbReference>
<feature type="domain" description="Histidine kinase" evidence="15">
    <location>
        <begin position="413"/>
        <end position="609"/>
    </location>
</feature>
<dbReference type="GO" id="GO:0000155">
    <property type="term" value="F:phosphorelay sensor kinase activity"/>
    <property type="evidence" value="ECO:0007669"/>
    <property type="project" value="InterPro"/>
</dbReference>
<dbReference type="PROSITE" id="PS50885">
    <property type="entry name" value="HAMP"/>
    <property type="match status" value="1"/>
</dbReference>
<reference evidence="17 18" key="1">
    <citation type="submission" date="2018-08" db="EMBL/GenBank/DDBJ databases">
        <title>A genome reference for cultivated species of the human gut microbiota.</title>
        <authorList>
            <person name="Zou Y."/>
            <person name="Xue W."/>
            <person name="Luo G."/>
        </authorList>
    </citation>
    <scope>NUCLEOTIDE SEQUENCE [LARGE SCALE GENOMIC DNA]</scope>
    <source>
        <strain evidence="17 18">AF15-20</strain>
    </source>
</reference>
<dbReference type="PANTHER" id="PTHR45528">
    <property type="entry name" value="SENSOR HISTIDINE KINASE CPXA"/>
    <property type="match status" value="1"/>
</dbReference>
<evidence type="ECO:0000256" key="2">
    <source>
        <dbReference type="ARBA" id="ARBA00004651"/>
    </source>
</evidence>
<evidence type="ECO:0000256" key="4">
    <source>
        <dbReference type="ARBA" id="ARBA00022475"/>
    </source>
</evidence>
<dbReference type="InterPro" id="IPR003660">
    <property type="entry name" value="HAMP_dom"/>
</dbReference>
<dbReference type="InterPro" id="IPR005467">
    <property type="entry name" value="His_kinase_dom"/>
</dbReference>
<comment type="caution">
    <text evidence="17">The sequence shown here is derived from an EMBL/GenBank/DDBJ whole genome shotgun (WGS) entry which is preliminary data.</text>
</comment>